<dbReference type="AlphaFoldDB" id="A0A8E2AVM8"/>
<evidence type="ECO:0000256" key="4">
    <source>
        <dbReference type="ARBA" id="ARBA00022723"/>
    </source>
</evidence>
<protein>
    <submittedName>
        <fullName evidence="10">High nitrogen upregulated cytochrome P450 monooxygenase 2</fullName>
    </submittedName>
</protein>
<dbReference type="Pfam" id="PF00067">
    <property type="entry name" value="p450"/>
    <property type="match status" value="1"/>
</dbReference>
<comment type="similarity">
    <text evidence="3">Belongs to the cytochrome P450 family.</text>
</comment>
<comment type="pathway">
    <text evidence="2">Secondary metabolite biosynthesis.</text>
</comment>
<evidence type="ECO:0000313" key="10">
    <source>
        <dbReference type="EMBL" id="OCH88922.1"/>
    </source>
</evidence>
<dbReference type="InterPro" id="IPR001128">
    <property type="entry name" value="Cyt_P450"/>
</dbReference>
<sequence length="559" mass="62017">MLTFVPFAIFQHPERHALLTISAAAIGVHVIFKRYEPKEPLVHMALLVGSPAFLSFLLAPHNISATFLIFFASLAASIVLYRLSPLHPLARYPGPLLHKISALDFTRIALRGRPYAYIKRLHEKYGDIIRIGPNEVSIRDASAIPGMLGSTGFPKSKAYLARAMWPPVSPLIATSGEEHAARRKWWNRGFSSGALKDYEKTVAHYVSQLGGSLAEQEERVDLGTLFSYLTFDIVNDIAFGKGPNMLANGDTGGLWSLLQGTQCAARVFSNMPWVAMYARMLLALGMSCNFKLFRAYGIQRAKERVEQGSLYKDLFYYLNNEDGAEKQGRPLPHVINDGVLAILAGSDTTANVLTNLFYFLLSNPVEYQRLQAEIDKYYPRGESAFDVKHHQSMPILNAAINEALRLVPVLPGGSQRDAPSGGKVVGPYYLPGGTTAAIHNYSVNHDPRNFAPYTSSFWPDRWLIASGDKAPVDAGIDEGAFVHNAYAFIPFSFGPANCVGKNLAMQEMRMTVCHLMQRFDIGFAPGFDSASYEKNLREYFVMHRAELLVQVIARDKGIM</sequence>
<dbReference type="PANTHER" id="PTHR24305">
    <property type="entry name" value="CYTOCHROME P450"/>
    <property type="match status" value="1"/>
</dbReference>
<evidence type="ECO:0000256" key="3">
    <source>
        <dbReference type="ARBA" id="ARBA00010617"/>
    </source>
</evidence>
<dbReference type="EMBL" id="KV722440">
    <property type="protein sequence ID" value="OCH88922.1"/>
    <property type="molecule type" value="Genomic_DNA"/>
</dbReference>
<keyword evidence="6 8" id="KW-0408">Iron</keyword>
<keyword evidence="4 8" id="KW-0479">Metal-binding</keyword>
<name>A0A8E2AVM8_9APHY</name>
<evidence type="ECO:0000256" key="8">
    <source>
        <dbReference type="PIRSR" id="PIRSR602401-1"/>
    </source>
</evidence>
<dbReference type="Proteomes" id="UP000250043">
    <property type="component" value="Unassembled WGS sequence"/>
</dbReference>
<keyword evidence="9" id="KW-0472">Membrane</keyword>
<keyword evidence="11" id="KW-1185">Reference proteome</keyword>
<organism evidence="10 11">
    <name type="scientific">Obba rivulosa</name>
    <dbReference type="NCBI Taxonomy" id="1052685"/>
    <lineage>
        <taxon>Eukaryota</taxon>
        <taxon>Fungi</taxon>
        <taxon>Dikarya</taxon>
        <taxon>Basidiomycota</taxon>
        <taxon>Agaricomycotina</taxon>
        <taxon>Agaricomycetes</taxon>
        <taxon>Polyporales</taxon>
        <taxon>Gelatoporiaceae</taxon>
        <taxon>Obba</taxon>
    </lineage>
</organism>
<dbReference type="PRINTS" id="PR00385">
    <property type="entry name" value="P450"/>
</dbReference>
<dbReference type="GO" id="GO:0020037">
    <property type="term" value="F:heme binding"/>
    <property type="evidence" value="ECO:0007669"/>
    <property type="project" value="InterPro"/>
</dbReference>
<keyword evidence="7 10" id="KW-0503">Monooxygenase</keyword>
<dbReference type="PANTHER" id="PTHR24305:SF187">
    <property type="entry name" value="P450, PUTATIVE (EUROFUNG)-RELATED"/>
    <property type="match status" value="1"/>
</dbReference>
<gene>
    <name evidence="10" type="ORF">OBBRIDRAFT_888776</name>
</gene>
<dbReference type="GO" id="GO:0016705">
    <property type="term" value="F:oxidoreductase activity, acting on paired donors, with incorporation or reduction of molecular oxygen"/>
    <property type="evidence" value="ECO:0007669"/>
    <property type="project" value="InterPro"/>
</dbReference>
<dbReference type="PRINTS" id="PR00463">
    <property type="entry name" value="EP450I"/>
</dbReference>
<dbReference type="SUPFAM" id="SSF48264">
    <property type="entry name" value="Cytochrome P450"/>
    <property type="match status" value="1"/>
</dbReference>
<dbReference type="Gene3D" id="1.10.630.10">
    <property type="entry name" value="Cytochrome P450"/>
    <property type="match status" value="1"/>
</dbReference>
<feature type="transmembrane region" description="Helical" evidence="9">
    <location>
        <begin position="16"/>
        <end position="32"/>
    </location>
</feature>
<keyword evidence="5" id="KW-0560">Oxidoreductase</keyword>
<evidence type="ECO:0000313" key="11">
    <source>
        <dbReference type="Proteomes" id="UP000250043"/>
    </source>
</evidence>
<dbReference type="CDD" id="cd11061">
    <property type="entry name" value="CYP67-like"/>
    <property type="match status" value="1"/>
</dbReference>
<keyword evidence="8" id="KW-0349">Heme</keyword>
<accession>A0A8E2AVM8</accession>
<evidence type="ECO:0000256" key="5">
    <source>
        <dbReference type="ARBA" id="ARBA00023002"/>
    </source>
</evidence>
<reference evidence="10 11" key="1">
    <citation type="submission" date="2016-07" db="EMBL/GenBank/DDBJ databases">
        <title>Draft genome of the white-rot fungus Obba rivulosa 3A-2.</title>
        <authorList>
            <consortium name="DOE Joint Genome Institute"/>
            <person name="Miettinen O."/>
            <person name="Riley R."/>
            <person name="Acob R."/>
            <person name="Barry K."/>
            <person name="Cullen D."/>
            <person name="De Vries R."/>
            <person name="Hainaut M."/>
            <person name="Hatakka A."/>
            <person name="Henrissat B."/>
            <person name="Hilden K."/>
            <person name="Kuo R."/>
            <person name="Labutti K."/>
            <person name="Lipzen A."/>
            <person name="Makela M.R."/>
            <person name="Sandor L."/>
            <person name="Spatafora J.W."/>
            <person name="Grigoriev I.V."/>
            <person name="Hibbett D.S."/>
        </authorList>
    </citation>
    <scope>NUCLEOTIDE SEQUENCE [LARGE SCALE GENOMIC DNA]</scope>
    <source>
        <strain evidence="10 11">3A-2</strain>
    </source>
</reference>
<dbReference type="GO" id="GO:0005506">
    <property type="term" value="F:iron ion binding"/>
    <property type="evidence" value="ECO:0007669"/>
    <property type="project" value="InterPro"/>
</dbReference>
<dbReference type="OrthoDB" id="6692864at2759"/>
<dbReference type="InterPro" id="IPR036396">
    <property type="entry name" value="Cyt_P450_sf"/>
</dbReference>
<dbReference type="GO" id="GO:0004497">
    <property type="term" value="F:monooxygenase activity"/>
    <property type="evidence" value="ECO:0007669"/>
    <property type="project" value="UniProtKB-KW"/>
</dbReference>
<evidence type="ECO:0000256" key="6">
    <source>
        <dbReference type="ARBA" id="ARBA00023004"/>
    </source>
</evidence>
<proteinExistence type="inferred from homology"/>
<evidence type="ECO:0000256" key="9">
    <source>
        <dbReference type="SAM" id="Phobius"/>
    </source>
</evidence>
<evidence type="ECO:0000256" key="2">
    <source>
        <dbReference type="ARBA" id="ARBA00005179"/>
    </source>
</evidence>
<keyword evidence="9" id="KW-1133">Transmembrane helix</keyword>
<dbReference type="InterPro" id="IPR002401">
    <property type="entry name" value="Cyt_P450_E_grp-I"/>
</dbReference>
<comment type="cofactor">
    <cofactor evidence="1 8">
        <name>heme</name>
        <dbReference type="ChEBI" id="CHEBI:30413"/>
    </cofactor>
</comment>
<evidence type="ECO:0000256" key="1">
    <source>
        <dbReference type="ARBA" id="ARBA00001971"/>
    </source>
</evidence>
<dbReference type="InterPro" id="IPR050121">
    <property type="entry name" value="Cytochrome_P450_monoxygenase"/>
</dbReference>
<keyword evidence="9" id="KW-0812">Transmembrane</keyword>
<evidence type="ECO:0000256" key="7">
    <source>
        <dbReference type="ARBA" id="ARBA00023033"/>
    </source>
</evidence>
<feature type="binding site" description="axial binding residue" evidence="8">
    <location>
        <position position="498"/>
    </location>
    <ligand>
        <name>heme</name>
        <dbReference type="ChEBI" id="CHEBI:30413"/>
    </ligand>
    <ligandPart>
        <name>Fe</name>
        <dbReference type="ChEBI" id="CHEBI:18248"/>
    </ligandPart>
</feature>